<evidence type="ECO:0000259" key="2">
    <source>
        <dbReference type="SMART" id="SM00953"/>
    </source>
</evidence>
<organism evidence="3 4">
    <name type="scientific">Agrobacterium tumefaciens str. Kerr 14</name>
    <dbReference type="NCBI Taxonomy" id="1183424"/>
    <lineage>
        <taxon>Bacteria</taxon>
        <taxon>Pseudomonadati</taxon>
        <taxon>Pseudomonadota</taxon>
        <taxon>Alphaproteobacteria</taxon>
        <taxon>Hyphomicrobiales</taxon>
        <taxon>Rhizobiaceae</taxon>
        <taxon>Rhizobium/Agrobacterium group</taxon>
        <taxon>Agrobacterium</taxon>
        <taxon>Agrobacterium tumefaciens complex</taxon>
    </lineage>
</organism>
<dbReference type="InterPro" id="IPR041206">
    <property type="entry name" value="HEPN/RES_NTD1"/>
</dbReference>
<proteinExistence type="predicted"/>
<dbReference type="AlphaFoldDB" id="A0A1S7SE95"/>
<name>A0A1S7SE95_AGRTU</name>
<accession>A0A1S7SE95</accession>
<evidence type="ECO:0000313" key="4">
    <source>
        <dbReference type="Proteomes" id="UP000191897"/>
    </source>
</evidence>
<dbReference type="Pfam" id="PF08808">
    <property type="entry name" value="RES"/>
    <property type="match status" value="1"/>
</dbReference>
<gene>
    <name evidence="3" type="ORF">AGR4C_pb20108</name>
</gene>
<feature type="domain" description="RES" evidence="2">
    <location>
        <begin position="224"/>
        <end position="381"/>
    </location>
</feature>
<dbReference type="Pfam" id="PF18870">
    <property type="entry name" value="HEPN_RES_NTD1"/>
    <property type="match status" value="1"/>
</dbReference>
<dbReference type="SMART" id="SM00953">
    <property type="entry name" value="RES"/>
    <property type="match status" value="1"/>
</dbReference>
<evidence type="ECO:0000313" key="3">
    <source>
        <dbReference type="EMBL" id="CUX67345.1"/>
    </source>
</evidence>
<protein>
    <recommendedName>
        <fullName evidence="2">RES domain-containing protein</fullName>
    </recommendedName>
</protein>
<dbReference type="InterPro" id="IPR014914">
    <property type="entry name" value="RES_dom"/>
</dbReference>
<sequence>MSVDDEEKRICFRCVGNEFLSLRVKREGQTGGCSYCSDGEDPTFKVTELADYVALAFEQHYVRTASQPNSMQYAMLADKESDYSWDREGEPVDDVIANAASVEQEVACNIREILADRFGDWDSALSGEETEFDGDSYYERKSVGSGRWTREWDDFEHSLKTEARFFSRRASTYLVDLFEGLDTLKARDKISVLAEAGPGFALSSLYRARSFPRYADIQTALARPDIHLGPPPAPVARAGRMNAHGISVFYGASDPLVALAEVRPPVGCTVAVARFDITKPVMLLDLTAIRDAMTIGSVFDPTYLDRLQRAEFLRQLSNRITVPVMPDDEDLGYLVTQAIADFLATIERPEIDGILFPSVQVKGEACNVVLFHKSSRVRPMEFPAGTKFEVNEGFTTEDGWEPDFSVYERTPRKSAEPKPEAKLPPTMPSYQQVFDPSDPDPRDFTLRVDPKSLEVHVVDAVSYKTDRNSVRRHRFEDFDPPF</sequence>
<evidence type="ECO:0000256" key="1">
    <source>
        <dbReference type="SAM" id="MobiDB-lite"/>
    </source>
</evidence>
<dbReference type="RefSeq" id="WP_080867979.1">
    <property type="nucleotide sequence ID" value="NZ_LT009733.1"/>
</dbReference>
<reference evidence="3 4" key="1">
    <citation type="submission" date="2016-01" db="EMBL/GenBank/DDBJ databases">
        <authorList>
            <person name="Oliw E.H."/>
        </authorList>
    </citation>
    <scope>NUCLEOTIDE SEQUENCE [LARGE SCALE GENOMIC DNA]</scope>
    <source>
        <strain evidence="3 4">Kerr 14</strain>
    </source>
</reference>
<dbReference type="Proteomes" id="UP000191897">
    <property type="component" value="Unassembled WGS sequence"/>
</dbReference>
<dbReference type="EMBL" id="FBWC01000041">
    <property type="protein sequence ID" value="CUX67345.1"/>
    <property type="molecule type" value="Genomic_DNA"/>
</dbReference>
<feature type="region of interest" description="Disordered" evidence="1">
    <location>
        <begin position="409"/>
        <end position="446"/>
    </location>
</feature>
<feature type="compositionally biased region" description="Basic and acidic residues" evidence="1">
    <location>
        <begin position="409"/>
        <end position="421"/>
    </location>
</feature>